<comment type="caution">
    <text evidence="13">The sequence shown here is derived from an EMBL/GenBank/DDBJ whole genome shotgun (WGS) entry which is preliminary data.</text>
</comment>
<keyword evidence="5 11" id="KW-0732">Signal</keyword>
<evidence type="ECO:0000256" key="1">
    <source>
        <dbReference type="ARBA" id="ARBA00001130"/>
    </source>
</evidence>
<name>A0A8H7PZ26_MORIS</name>
<evidence type="ECO:0000256" key="8">
    <source>
        <dbReference type="PIRSR" id="PIRSR601461-1"/>
    </source>
</evidence>
<evidence type="ECO:0000256" key="6">
    <source>
        <dbReference type="ARBA" id="ARBA00022750"/>
    </source>
</evidence>
<reference evidence="13" key="1">
    <citation type="submission" date="2020-12" db="EMBL/GenBank/DDBJ databases">
        <title>Metabolic potential, ecology and presence of endohyphal bacteria is reflected in genomic diversity of Mucoromycotina.</title>
        <authorList>
            <person name="Muszewska A."/>
            <person name="Okrasinska A."/>
            <person name="Steczkiewicz K."/>
            <person name="Drgas O."/>
            <person name="Orlowska M."/>
            <person name="Perlinska-Lenart U."/>
            <person name="Aleksandrzak-Piekarczyk T."/>
            <person name="Szatraj K."/>
            <person name="Zielenkiewicz U."/>
            <person name="Pilsyk S."/>
            <person name="Malc E."/>
            <person name="Mieczkowski P."/>
            <person name="Kruszewska J.S."/>
            <person name="Biernat P."/>
            <person name="Pawlowska J."/>
        </authorList>
    </citation>
    <scope>NUCLEOTIDE SEQUENCE</scope>
    <source>
        <strain evidence="13">WA0000067209</strain>
    </source>
</reference>
<evidence type="ECO:0000256" key="5">
    <source>
        <dbReference type="ARBA" id="ARBA00022729"/>
    </source>
</evidence>
<feature type="signal peptide" evidence="11">
    <location>
        <begin position="1"/>
        <end position="19"/>
    </location>
</feature>
<proteinExistence type="inferred from homology"/>
<dbReference type="Gene3D" id="2.40.70.10">
    <property type="entry name" value="Acid Proteases"/>
    <property type="match status" value="2"/>
</dbReference>
<evidence type="ECO:0000256" key="10">
    <source>
        <dbReference type="RuleBase" id="RU000454"/>
    </source>
</evidence>
<gene>
    <name evidence="13" type="ORF">INT43_007446</name>
</gene>
<evidence type="ECO:0000313" key="13">
    <source>
        <dbReference type="EMBL" id="KAG2182515.1"/>
    </source>
</evidence>
<sequence>MHFTLKLFSIAACAQLVLGNLVIPLEQKRSGNVLNTPARLVRTLAKYNPNIRVADDTKRMQAASSIPLKDNLLDVEYVGKIGVGTPPQDFYTVFDTGSSDIWLPTKQCAACEGHHIFQEMDSSSFRDIGKNWSLSYADGSYISGRTASDTVNIGDITYKDQIIGLASDESGQFAADHTLDGIFGLAFPSLSLTGVKTSPVVMMHEQGQIDNPVVGVWLGRAREGGGGEMTFGGTNQAHYDGQFQYVPVDNQKYWQVKLTGVSSGGQKLSLQSKEAIIDTGTTIIVAPADIVRHIHAGIKGAVFTLKSGWRIPCSANSTNQKVDFELDGKTFAIPVSDLVREESTEKALCYSGLIESDLPFTVMGDVFLKSCILSRQQFINKTLDVKSWFCLTLVSDLPLADFNVEDHEYVVL</sequence>
<keyword evidence="7 10" id="KW-0378">Hydrolase</keyword>
<dbReference type="Proteomes" id="UP000654370">
    <property type="component" value="Unassembled WGS sequence"/>
</dbReference>
<evidence type="ECO:0000256" key="7">
    <source>
        <dbReference type="ARBA" id="ARBA00022801"/>
    </source>
</evidence>
<feature type="active site" evidence="8">
    <location>
        <position position="278"/>
    </location>
</feature>
<keyword evidence="6 10" id="KW-0064">Aspartyl protease</keyword>
<feature type="active site" evidence="8">
    <location>
        <position position="95"/>
    </location>
</feature>
<dbReference type="AlphaFoldDB" id="A0A8H7PZ26"/>
<comment type="catalytic activity">
    <reaction evidence="1">
        <text>Hydrolysis of proteins with broad specificity similar to that of pepsin A, preferring hydrophobic residues at P1 and P1'. Clots milk and activates trypsinogen. Does not cleave 4-Gln-|-His-5, but does cleave 10-His-|-Leu-11 and 12-Val-|-Glu-13 in B chain of insulin.</text>
        <dbReference type="EC" id="3.4.23.21"/>
    </reaction>
</comment>
<dbReference type="InterPro" id="IPR001969">
    <property type="entry name" value="Aspartic_peptidase_AS"/>
</dbReference>
<evidence type="ECO:0000256" key="2">
    <source>
        <dbReference type="ARBA" id="ARBA00007447"/>
    </source>
</evidence>
<dbReference type="PROSITE" id="PS00141">
    <property type="entry name" value="ASP_PROTEASE"/>
    <property type="match status" value="1"/>
</dbReference>
<keyword evidence="9" id="KW-1015">Disulfide bond</keyword>
<dbReference type="InterPro" id="IPR001461">
    <property type="entry name" value="Aspartic_peptidase_A1"/>
</dbReference>
<evidence type="ECO:0000256" key="3">
    <source>
        <dbReference type="ARBA" id="ARBA00013205"/>
    </source>
</evidence>
<evidence type="ECO:0000259" key="12">
    <source>
        <dbReference type="PROSITE" id="PS51767"/>
    </source>
</evidence>
<evidence type="ECO:0000256" key="9">
    <source>
        <dbReference type="PIRSR" id="PIRSR601461-2"/>
    </source>
</evidence>
<dbReference type="PRINTS" id="PR00792">
    <property type="entry name" value="PEPSIN"/>
</dbReference>
<feature type="domain" description="Peptidase A1" evidence="12">
    <location>
        <begin position="77"/>
        <end position="386"/>
    </location>
</feature>
<protein>
    <recommendedName>
        <fullName evidence="3">rhizopuspepsin</fullName>
        <ecNumber evidence="3">3.4.23.21</ecNumber>
    </recommendedName>
</protein>
<dbReference type="OrthoDB" id="15189at2759"/>
<dbReference type="PANTHER" id="PTHR47966">
    <property type="entry name" value="BETA-SITE APP-CLEAVING ENZYME, ISOFORM A-RELATED"/>
    <property type="match status" value="1"/>
</dbReference>
<dbReference type="FunFam" id="2.40.70.10:FF:000115">
    <property type="entry name" value="Lysosomal aspartic protease"/>
    <property type="match status" value="1"/>
</dbReference>
<feature type="chain" id="PRO_5034804236" description="rhizopuspepsin" evidence="11">
    <location>
        <begin position="20"/>
        <end position="412"/>
    </location>
</feature>
<evidence type="ECO:0000256" key="4">
    <source>
        <dbReference type="ARBA" id="ARBA00022670"/>
    </source>
</evidence>
<dbReference type="GO" id="GO:0006508">
    <property type="term" value="P:proteolysis"/>
    <property type="evidence" value="ECO:0007669"/>
    <property type="project" value="UniProtKB-KW"/>
</dbReference>
<keyword evidence="14" id="KW-1185">Reference proteome</keyword>
<dbReference type="Pfam" id="PF00026">
    <property type="entry name" value="Asp"/>
    <property type="match status" value="1"/>
</dbReference>
<organism evidence="13 14">
    <name type="scientific">Mortierella isabellina</name>
    <name type="common">Filamentous fungus</name>
    <name type="synonym">Umbelopsis isabellina</name>
    <dbReference type="NCBI Taxonomy" id="91625"/>
    <lineage>
        <taxon>Eukaryota</taxon>
        <taxon>Fungi</taxon>
        <taxon>Fungi incertae sedis</taxon>
        <taxon>Mucoromycota</taxon>
        <taxon>Mucoromycotina</taxon>
        <taxon>Umbelopsidomycetes</taxon>
        <taxon>Umbelopsidales</taxon>
        <taxon>Umbelopsidaceae</taxon>
        <taxon>Umbelopsis</taxon>
    </lineage>
</organism>
<dbReference type="InterPro" id="IPR033121">
    <property type="entry name" value="PEPTIDASE_A1"/>
</dbReference>
<feature type="disulfide bond" evidence="9">
    <location>
        <begin position="313"/>
        <end position="349"/>
    </location>
</feature>
<keyword evidence="4 10" id="KW-0645">Protease</keyword>
<evidence type="ECO:0000313" key="14">
    <source>
        <dbReference type="Proteomes" id="UP000654370"/>
    </source>
</evidence>
<dbReference type="CDD" id="cd05471">
    <property type="entry name" value="pepsin_like"/>
    <property type="match status" value="1"/>
</dbReference>
<evidence type="ECO:0000256" key="11">
    <source>
        <dbReference type="SAM" id="SignalP"/>
    </source>
</evidence>
<dbReference type="GO" id="GO:0004190">
    <property type="term" value="F:aspartic-type endopeptidase activity"/>
    <property type="evidence" value="ECO:0007669"/>
    <property type="project" value="UniProtKB-KW"/>
</dbReference>
<accession>A0A8H7PZ26</accession>
<comment type="similarity">
    <text evidence="2 10">Belongs to the peptidase A1 family.</text>
</comment>
<dbReference type="InterPro" id="IPR021109">
    <property type="entry name" value="Peptidase_aspartic_dom_sf"/>
</dbReference>
<dbReference type="SUPFAM" id="SSF50630">
    <property type="entry name" value="Acid proteases"/>
    <property type="match status" value="1"/>
</dbReference>
<dbReference type="InterPro" id="IPR034164">
    <property type="entry name" value="Pepsin-like_dom"/>
</dbReference>
<dbReference type="EC" id="3.4.23.21" evidence="3"/>
<dbReference type="PANTHER" id="PTHR47966:SF51">
    <property type="entry name" value="BETA-SITE APP-CLEAVING ENZYME, ISOFORM A-RELATED"/>
    <property type="match status" value="1"/>
</dbReference>
<dbReference type="EMBL" id="JAEPQZ010000004">
    <property type="protein sequence ID" value="KAG2182515.1"/>
    <property type="molecule type" value="Genomic_DNA"/>
</dbReference>
<dbReference type="PROSITE" id="PS51767">
    <property type="entry name" value="PEPTIDASE_A1"/>
    <property type="match status" value="1"/>
</dbReference>